<dbReference type="InterPro" id="IPR010621">
    <property type="entry name" value="DUF1214"/>
</dbReference>
<dbReference type="SUPFAM" id="SSF160935">
    <property type="entry name" value="VPA0735-like"/>
    <property type="match status" value="1"/>
</dbReference>
<dbReference type="PANTHER" id="PTHR36509">
    <property type="entry name" value="BLL3101 PROTEIN"/>
    <property type="match status" value="1"/>
</dbReference>
<organism evidence="3 4">
    <name type="scientific">Flammeovirga agarivorans</name>
    <dbReference type="NCBI Taxonomy" id="2726742"/>
    <lineage>
        <taxon>Bacteria</taxon>
        <taxon>Pseudomonadati</taxon>
        <taxon>Bacteroidota</taxon>
        <taxon>Cytophagia</taxon>
        <taxon>Cytophagales</taxon>
        <taxon>Flammeovirgaceae</taxon>
        <taxon>Flammeovirga</taxon>
    </lineage>
</organism>
<evidence type="ECO:0000313" key="3">
    <source>
        <dbReference type="EMBL" id="NLR91519.1"/>
    </source>
</evidence>
<dbReference type="InterPro" id="IPR037049">
    <property type="entry name" value="DUF1214_C_sf"/>
</dbReference>
<dbReference type="Proteomes" id="UP000585050">
    <property type="component" value="Unassembled WGS sequence"/>
</dbReference>
<dbReference type="PANTHER" id="PTHR36509:SF3">
    <property type="entry name" value="SIGNAL PEPTIDE PROTEIN"/>
    <property type="match status" value="1"/>
</dbReference>
<name>A0A7X8XVR4_9BACT</name>
<evidence type="ECO:0000259" key="1">
    <source>
        <dbReference type="Pfam" id="PF06742"/>
    </source>
</evidence>
<dbReference type="AlphaFoldDB" id="A0A7X8XVR4"/>
<dbReference type="Gene3D" id="2.60.40.1610">
    <property type="entry name" value="Domain of unknown function DUF1254"/>
    <property type="match status" value="1"/>
</dbReference>
<dbReference type="InterPro" id="IPR010679">
    <property type="entry name" value="DUF1254"/>
</dbReference>
<feature type="domain" description="DUF1254" evidence="2">
    <location>
        <begin position="115"/>
        <end position="243"/>
    </location>
</feature>
<feature type="domain" description="DUF1214" evidence="1">
    <location>
        <begin position="397"/>
        <end position="502"/>
    </location>
</feature>
<evidence type="ECO:0000313" key="4">
    <source>
        <dbReference type="Proteomes" id="UP000585050"/>
    </source>
</evidence>
<dbReference type="Gene3D" id="1.10.3360.10">
    <property type="entry name" value="VPA0735-like domain"/>
    <property type="match status" value="1"/>
</dbReference>
<gene>
    <name evidence="3" type="ORF">HGP29_09895</name>
</gene>
<proteinExistence type="predicted"/>
<reference evidence="3 4" key="1">
    <citation type="submission" date="2020-04" db="EMBL/GenBank/DDBJ databases">
        <title>Flammeovirga sp. SR4, a novel species isolated from seawater.</title>
        <authorList>
            <person name="Wang X."/>
        </authorList>
    </citation>
    <scope>NUCLEOTIDE SEQUENCE [LARGE SCALE GENOMIC DNA]</scope>
    <source>
        <strain evidence="3 4">SR4</strain>
    </source>
</reference>
<dbReference type="InterPro" id="IPR037050">
    <property type="entry name" value="DUF1254_sf"/>
</dbReference>
<evidence type="ECO:0000259" key="2">
    <source>
        <dbReference type="Pfam" id="PF06863"/>
    </source>
</evidence>
<dbReference type="Gene3D" id="2.60.120.600">
    <property type="entry name" value="Domain of unknown function DUF1214, C-terminal domain"/>
    <property type="match status" value="1"/>
</dbReference>
<dbReference type="Pfam" id="PF06863">
    <property type="entry name" value="DUF1254"/>
    <property type="match status" value="1"/>
</dbReference>
<dbReference type="EMBL" id="JABAIL010000003">
    <property type="protein sequence ID" value="NLR91519.1"/>
    <property type="molecule type" value="Genomic_DNA"/>
</dbReference>
<comment type="caution">
    <text evidence="3">The sequence shown here is derived from an EMBL/GenBank/DDBJ whole genome shotgun (WGS) entry which is preliminary data.</text>
</comment>
<sequence>MQRKFIIISSLIASQLFIGCDTKKETSVKREKEFEDIAAKYNTSVPHDILTPNKVTTSIGELNYFDGMPTEETTQKLYDNLDHLRGIETFLNGIPAASLESFRRGVVSMGADNYNKVGIFDQLMGSNAFFLTGNTSTVYASVFLDLKQDGPMVIEVPKGCGPATVNDAFFRYVIDMGLPGPDRGKGGKYLILPPDYKGNVPDHGYYVATSKSYINWVILRGFLVDQKPNYSSQLFRNGLKVYPYKKKETAPKMEFIDMSSKTFNTIHANDFHFYEELNAVIQREPISLIDPELRGIFSSIGIEKGKLFQPDAHKKAILTDAVKVANGTARALAFNPRDKEAKIYTESNWESGFIGGNYQWLKDEGKGGRNLDARSRFFYMATVNTPAMTWKLEGIGSQYAIASKDSDDHYFDGGKNYTLHLPKDVPAKNFWSVCVYDPQTRSELQTGQRFPSINSQRNPLQKNTDGSYTLYFGPNSPKGHESNWIQTVPGKGWFTILRLYGPLNPWFNKTWQPGEIVLQRN</sequence>
<dbReference type="RefSeq" id="WP_168882238.1">
    <property type="nucleotide sequence ID" value="NZ_JABAIL010000003.1"/>
</dbReference>
<keyword evidence="4" id="KW-1185">Reference proteome</keyword>
<accession>A0A7X8XVR4</accession>
<dbReference type="Pfam" id="PF06742">
    <property type="entry name" value="DUF1214"/>
    <property type="match status" value="1"/>
</dbReference>
<protein>
    <submittedName>
        <fullName evidence="3">DUF1254 domain-containing protein</fullName>
    </submittedName>
</protein>
<dbReference type="PROSITE" id="PS51257">
    <property type="entry name" value="PROKAR_LIPOPROTEIN"/>
    <property type="match status" value="1"/>
</dbReference>